<dbReference type="InterPro" id="IPR034139">
    <property type="entry name" value="TOPRIM_OLD"/>
</dbReference>
<evidence type="ECO:0000313" key="2">
    <source>
        <dbReference type="EMBL" id="MBM9468393.1"/>
    </source>
</evidence>
<keyword evidence="2" id="KW-0255">Endonuclease</keyword>
<comment type="caution">
    <text evidence="2">The sequence shown here is derived from an EMBL/GenBank/DDBJ whole genome shotgun (WGS) entry which is preliminary data.</text>
</comment>
<dbReference type="EMBL" id="JAERWK010000017">
    <property type="protein sequence ID" value="MBM9468393.1"/>
    <property type="molecule type" value="Genomic_DNA"/>
</dbReference>
<dbReference type="Pfam" id="PF20469">
    <property type="entry name" value="OLD-like_TOPRIM"/>
    <property type="match status" value="1"/>
</dbReference>
<accession>A0A938YID3</accession>
<reference evidence="2" key="1">
    <citation type="submission" date="2021-01" db="EMBL/GenBank/DDBJ databases">
        <title>YIM 132084 draft genome.</title>
        <authorList>
            <person name="An D."/>
        </authorList>
    </citation>
    <scope>NUCLEOTIDE SEQUENCE</scope>
    <source>
        <strain evidence="2">YIM 132084</strain>
    </source>
</reference>
<gene>
    <name evidence="2" type="ORF">JL106_14005</name>
</gene>
<dbReference type="GO" id="GO:0004519">
    <property type="term" value="F:endonuclease activity"/>
    <property type="evidence" value="ECO:0007669"/>
    <property type="project" value="UniProtKB-KW"/>
</dbReference>
<keyword evidence="2" id="KW-0378">Hydrolase</keyword>
<evidence type="ECO:0000259" key="1">
    <source>
        <dbReference type="Pfam" id="PF20469"/>
    </source>
</evidence>
<keyword evidence="3" id="KW-1185">Reference proteome</keyword>
<keyword evidence="2" id="KW-0540">Nuclease</keyword>
<dbReference type="AlphaFoldDB" id="A0A938YID3"/>
<protein>
    <submittedName>
        <fullName evidence="2">ATP-dependent endonuclease</fullName>
    </submittedName>
</protein>
<sequence>MPAPTERSPSELLPPVRVVVLVEGESDRVAVETLAQRRGRDLTAERVQVLAMGGITQLPKRVAEVTARGVAVVGLYDAAEERWVRRALAVPGHRPGPEPAELAARGFHGCRDDLEDELIRALGVTVCVSLVETAGDLRALRHLAGMPAHRGRPAEAVLHRFLGAGSGRKIRYARLLTAALDLEHVPAPLDAVLAATC</sequence>
<dbReference type="Proteomes" id="UP000663792">
    <property type="component" value="Unassembled WGS sequence"/>
</dbReference>
<organism evidence="2 3">
    <name type="scientific">Nakamurella leprariae</name>
    <dbReference type="NCBI Taxonomy" id="2803911"/>
    <lineage>
        <taxon>Bacteria</taxon>
        <taxon>Bacillati</taxon>
        <taxon>Actinomycetota</taxon>
        <taxon>Actinomycetes</taxon>
        <taxon>Nakamurellales</taxon>
        <taxon>Nakamurellaceae</taxon>
        <taxon>Nakamurella</taxon>
    </lineage>
</organism>
<feature type="domain" description="OLD protein-like TOPRIM" evidence="1">
    <location>
        <begin position="17"/>
        <end position="77"/>
    </location>
</feature>
<name>A0A938YID3_9ACTN</name>
<evidence type="ECO:0000313" key="3">
    <source>
        <dbReference type="Proteomes" id="UP000663792"/>
    </source>
</evidence>
<proteinExistence type="predicted"/>